<comment type="similarity">
    <text evidence="2 8">Belongs to the SLD2 family.</text>
</comment>
<keyword evidence="6 8" id="KW-0131">Cell cycle</keyword>
<proteinExistence type="inferred from homology"/>
<dbReference type="GO" id="GO:0003697">
    <property type="term" value="F:single-stranded DNA binding"/>
    <property type="evidence" value="ECO:0007669"/>
    <property type="project" value="TreeGrafter"/>
</dbReference>
<evidence type="ECO:0000256" key="2">
    <source>
        <dbReference type="ARBA" id="ARBA00007276"/>
    </source>
</evidence>
<dbReference type="PANTHER" id="PTHR28124">
    <property type="entry name" value="DNA REPLICATION REGULATOR SLD2"/>
    <property type="match status" value="1"/>
</dbReference>
<dbReference type="Gene3D" id="1.10.10.1460">
    <property type="match status" value="1"/>
</dbReference>
<dbReference type="Pfam" id="PF11719">
    <property type="entry name" value="Drc1-Sld2"/>
    <property type="match status" value="1"/>
</dbReference>
<reference evidence="10" key="1">
    <citation type="submission" date="2023-01" db="EMBL/GenBank/DDBJ databases">
        <authorList>
            <person name="Van Ghelder C."/>
            <person name="Rancurel C."/>
        </authorList>
    </citation>
    <scope>NUCLEOTIDE SEQUENCE</scope>
    <source>
        <strain evidence="10">CNCM I-4278</strain>
    </source>
</reference>
<evidence type="ECO:0000313" key="10">
    <source>
        <dbReference type="EMBL" id="CAI6334957.1"/>
    </source>
</evidence>
<organism evidence="10 11">
    <name type="scientific">Periconia digitata</name>
    <dbReference type="NCBI Taxonomy" id="1303443"/>
    <lineage>
        <taxon>Eukaryota</taxon>
        <taxon>Fungi</taxon>
        <taxon>Dikarya</taxon>
        <taxon>Ascomycota</taxon>
        <taxon>Pezizomycotina</taxon>
        <taxon>Dothideomycetes</taxon>
        <taxon>Pleosporomycetidae</taxon>
        <taxon>Pleosporales</taxon>
        <taxon>Massarineae</taxon>
        <taxon>Periconiaceae</taxon>
        <taxon>Periconia</taxon>
    </lineage>
</organism>
<dbReference type="GO" id="GO:0031261">
    <property type="term" value="C:DNA replication preinitiation complex"/>
    <property type="evidence" value="ECO:0007669"/>
    <property type="project" value="TreeGrafter"/>
</dbReference>
<sequence>MAATELEQRCNTLRSDLKLWEKKFAAAHDGRKAGRADIKANTEISQKYKEYNKLRDILAGKTGPQTPSKHTRSLAHNADRTPKAAKVQPNTPKRKIVEIGTDSIAPSPSQPFSEQRPAFIGPTPQRDGKVLGLFDLLPAETPSKSRAVFADIVPNILQTPSKQVEFKDVETTPEFKIRRERTPLSSGKRFMLDQFVTPKKRPRAEEGTPTSVVGGPVTPAFLRRDNFLADISEDHEPTPRPLPWQRKGMGRSLSAIIKSMRKQEEDKLDEEADIMRQMEMEELEMPAKKKQKLPEVHVHNSQATMPLGPDRGFESENEVQDPNSDVQKTWKKKGLKRQTRRVISKCWFCQKSNRSRLTHSQ</sequence>
<name>A0A9W4XVS9_9PLEO</name>
<comment type="caution">
    <text evidence="10">The sequence shown here is derived from an EMBL/GenBank/DDBJ whole genome shotgun (WGS) entry which is preliminary data.</text>
</comment>
<dbReference type="CDD" id="cd22289">
    <property type="entry name" value="RecQL4_SLD2_NTD"/>
    <property type="match status" value="1"/>
</dbReference>
<evidence type="ECO:0000256" key="8">
    <source>
        <dbReference type="RuleBase" id="RU367067"/>
    </source>
</evidence>
<comment type="function">
    <text evidence="7 8">Has a role in the initiation of DNA replication. Required at S-phase checkpoint.</text>
</comment>
<dbReference type="GO" id="GO:0006270">
    <property type="term" value="P:DNA replication initiation"/>
    <property type="evidence" value="ECO:0007669"/>
    <property type="project" value="UniProtKB-UniRule"/>
</dbReference>
<dbReference type="AlphaFoldDB" id="A0A9W4XVS9"/>
<dbReference type="InterPro" id="IPR040203">
    <property type="entry name" value="Sld2"/>
</dbReference>
<evidence type="ECO:0000256" key="7">
    <source>
        <dbReference type="ARBA" id="ARBA00025253"/>
    </source>
</evidence>
<gene>
    <name evidence="10" type="ORF">PDIGIT_LOCUS8032</name>
</gene>
<evidence type="ECO:0000313" key="11">
    <source>
        <dbReference type="Proteomes" id="UP001152607"/>
    </source>
</evidence>
<protein>
    <recommendedName>
        <fullName evidence="3 8">DNA replication regulator SLD2</fullName>
    </recommendedName>
</protein>
<dbReference type="EMBL" id="CAOQHR010000005">
    <property type="protein sequence ID" value="CAI6334957.1"/>
    <property type="molecule type" value="Genomic_DNA"/>
</dbReference>
<dbReference type="GO" id="GO:0000727">
    <property type="term" value="P:double-strand break repair via break-induced replication"/>
    <property type="evidence" value="ECO:0007669"/>
    <property type="project" value="TreeGrafter"/>
</dbReference>
<accession>A0A9W4XVS9</accession>
<feature type="region of interest" description="Disordered" evidence="9">
    <location>
        <begin position="302"/>
        <end position="335"/>
    </location>
</feature>
<evidence type="ECO:0000256" key="5">
    <source>
        <dbReference type="ARBA" id="ARBA00023242"/>
    </source>
</evidence>
<dbReference type="OrthoDB" id="8775810at2759"/>
<keyword evidence="4 8" id="KW-0235">DNA replication</keyword>
<evidence type="ECO:0000256" key="1">
    <source>
        <dbReference type="ARBA" id="ARBA00004123"/>
    </source>
</evidence>
<dbReference type="InterPro" id="IPR021110">
    <property type="entry name" value="DNA_rep_checkpnt_protein"/>
</dbReference>
<dbReference type="Proteomes" id="UP001152607">
    <property type="component" value="Unassembled WGS sequence"/>
</dbReference>
<keyword evidence="11" id="KW-1185">Reference proteome</keyword>
<dbReference type="GO" id="GO:1902977">
    <property type="term" value="P:mitotic DNA replication preinitiation complex assembly"/>
    <property type="evidence" value="ECO:0007669"/>
    <property type="project" value="TreeGrafter"/>
</dbReference>
<dbReference type="PANTHER" id="PTHR28124:SF1">
    <property type="entry name" value="DNA REPLICATION REGULATOR SLD2"/>
    <property type="match status" value="1"/>
</dbReference>
<keyword evidence="5 8" id="KW-0539">Nucleus</keyword>
<evidence type="ECO:0000256" key="3">
    <source>
        <dbReference type="ARBA" id="ARBA00018363"/>
    </source>
</evidence>
<dbReference type="FunFam" id="1.10.10.1460:FF:000001">
    <property type="entry name" value="DNA replication regulator Sld2"/>
    <property type="match status" value="1"/>
</dbReference>
<comment type="subcellular location">
    <subcellularLocation>
        <location evidence="1 8">Nucleus</location>
    </subcellularLocation>
</comment>
<evidence type="ECO:0000256" key="6">
    <source>
        <dbReference type="ARBA" id="ARBA00023306"/>
    </source>
</evidence>
<feature type="region of interest" description="Disordered" evidence="9">
    <location>
        <begin position="60"/>
        <end position="86"/>
    </location>
</feature>
<evidence type="ECO:0000256" key="9">
    <source>
        <dbReference type="SAM" id="MobiDB-lite"/>
    </source>
</evidence>
<dbReference type="GO" id="GO:0003688">
    <property type="term" value="F:DNA replication origin binding"/>
    <property type="evidence" value="ECO:0007669"/>
    <property type="project" value="TreeGrafter"/>
</dbReference>
<evidence type="ECO:0000256" key="4">
    <source>
        <dbReference type="ARBA" id="ARBA00022705"/>
    </source>
</evidence>